<protein>
    <recommendedName>
        <fullName evidence="1">Trs120/TRAPPC9 N-terminal domain-containing protein</fullName>
    </recommendedName>
</protein>
<sequence length="1556" mass="170675">MTLSQIPSSPSFRSSAVNAVAIIPLLSSDRKGQDDDTTHSSRSFQELMEALGRHKDQSQPCSQTGDDILIVVPNSSLTRPSNWKYDNTPLKNFHWEYGCQRLAVFDGRPYNSRMAHDRLINHDLTRNWIDLCPHRRTAALIGVLNMRDVPDIETLLKAEQEWQQWAERYSTPPYEVTAHGRDFERDFVVQRLFVFDSFHEDSKVDMSTTSLGSSLVAFPPAEGDSSTKMMDMHTNVVVTDLAVAIFQELEDRIRESDMTIGSDGQPLSSAAARSRFFQLAQKQGEGEDEEGPQGSSHLNVNGLAAVVSSDNQLASSASAANKNRHPKDRESIQLKLSNAVSKGSSSEAQLLTPLDDVWDYSELKPSDAQEMLRREVGRREKFAADLSLLAGSPLDAYERYMKAADLCKTSCPDPLWYASALEGCAAAHVAMVEAGGYNVDTYLESAFQLPDEFMACSVASGEKTTKQTMSKVVKALCDDSLRVLSRHPRLACFRAELLLKLAWYTGEVEDTHIRCKWGIGEGCFGGDPASEKRRWEVHSSTQLSFLELRNKNGEDVVRLNTLHRLQEWTRVMHVAVAAGALDPVTRADVALRCASLCLKGLRPTDKPTSAVRSEERIIFNRKASFFATAAAEALSEIDGQAPDDRASAMWVTVSKLLSKKSNVSNPGNYGWATLRAVALHALSMQGLKETSEDAAVQLLSLMGEIKPVKTKSESNAFFSRYESLETDDGESKQTNDDSSVRSDYVDAGRSVASAARTFVREKAKDAIRGRQKDFFTGQNQNSNTLLAVAQSKWVDDDPVPSILLPVADFSDISNTILAMRAVWSAVKFDSCATAQQKLTRQISNLRKSNPTSSLLTNTPSDIALHLPIQITAVEIGGSESRAPLERKKVKVAKEGEEGGAMATFFNPYAAKSKEVEATLIPEGEERYILVKFANKLSIPMEVPRCQLEFDVPNSVRIKAPAISFVIPGQTSDFAVQFPFIFLNESAEITKEQNSQVFGVKGLYVTCLTRSFFLPLEVSSSEDDAAKQEEMHNIPKSTSLYPRRDYDEASLEIKSPRLEVVSAQPNLLISFATSTKSPLSEDVVIPAPIADGETFTIPKLLLSNNPGLGSNGQIEELCISAIGLPGLSEVVLFDLNKPVETDSSKEQSKPLSLKALCTGIDTANLNNPLRAAKECSISLQLKAATDMGSHNKGAEVKLRFRYRGKQASSALEVWRTTELTLHVLRIKGPRVSSITFRPDLAWGSGYSQLCTALADQDKHARYRFARQEKKDLPKAGSSDNTDFVLNRLGKDPGVHICGEKVVVILSVANETAAAIRLSSPDGAIGGFDGSPIETMEVTSGISAKIPIILPRVDRSSDICERLRELTTLYWESEEAEGDAKAEIESNGSMVPVNKRVRSGTIKIPMHCLKTIVDEHPTFLSRICKAPCAIAVAGGGGAAGSSQVQKGDSVDLSVQVELADWIPAGLLDNNNLTLEFCCAPKEGSSKGKSFIWCGQVKKTIPKNSKSSHRARVIFLSEGEYVVSACVTFKRNDVDDDVREIWWAPKAHAVKVGDSLLKQ</sequence>
<dbReference type="PANTHER" id="PTHR21512">
    <property type="entry name" value="TRAFFICKING PROTEIN PARTICLE COMPLEX SUBUNIT 9"/>
    <property type="match status" value="1"/>
</dbReference>
<proteinExistence type="predicted"/>
<dbReference type="Pfam" id="PF08626">
    <property type="entry name" value="TRAPPC9-Trs120"/>
    <property type="match status" value="1"/>
</dbReference>
<evidence type="ECO:0000313" key="3">
    <source>
        <dbReference type="Proteomes" id="UP001295423"/>
    </source>
</evidence>
<dbReference type="PANTHER" id="PTHR21512:SF5">
    <property type="entry name" value="TRAFFICKING PROTEIN PARTICLE COMPLEX SUBUNIT 9"/>
    <property type="match status" value="1"/>
</dbReference>
<gene>
    <name evidence="2" type="ORF">CYCCA115_LOCUS1029</name>
</gene>
<dbReference type="EMBL" id="CAKOGP040000002">
    <property type="protein sequence ID" value="CAJ1923429.1"/>
    <property type="molecule type" value="Genomic_DNA"/>
</dbReference>
<reference evidence="2" key="1">
    <citation type="submission" date="2023-08" db="EMBL/GenBank/DDBJ databases">
        <authorList>
            <person name="Audoor S."/>
            <person name="Bilcke G."/>
        </authorList>
    </citation>
    <scope>NUCLEOTIDE SEQUENCE</scope>
</reference>
<accession>A0AAD2CLQ0</accession>
<name>A0AAD2CLQ0_9STRA</name>
<dbReference type="InterPro" id="IPR013935">
    <property type="entry name" value="Trs120_TRAPPC9"/>
</dbReference>
<evidence type="ECO:0000259" key="1">
    <source>
        <dbReference type="Pfam" id="PF08626"/>
    </source>
</evidence>
<comment type="caution">
    <text evidence="2">The sequence shown here is derived from an EMBL/GenBank/DDBJ whole genome shotgun (WGS) entry which is preliminary data.</text>
</comment>
<dbReference type="GO" id="GO:0005802">
    <property type="term" value="C:trans-Golgi network"/>
    <property type="evidence" value="ECO:0007669"/>
    <property type="project" value="TreeGrafter"/>
</dbReference>
<organism evidence="2 3">
    <name type="scientific">Cylindrotheca closterium</name>
    <dbReference type="NCBI Taxonomy" id="2856"/>
    <lineage>
        <taxon>Eukaryota</taxon>
        <taxon>Sar</taxon>
        <taxon>Stramenopiles</taxon>
        <taxon>Ochrophyta</taxon>
        <taxon>Bacillariophyta</taxon>
        <taxon>Bacillariophyceae</taxon>
        <taxon>Bacillariophycidae</taxon>
        <taxon>Bacillariales</taxon>
        <taxon>Bacillariaceae</taxon>
        <taxon>Cylindrotheca</taxon>
    </lineage>
</organism>
<feature type="domain" description="Trs120/TRAPPC9 N-terminal" evidence="1">
    <location>
        <begin position="132"/>
        <end position="429"/>
    </location>
</feature>
<dbReference type="Proteomes" id="UP001295423">
    <property type="component" value="Unassembled WGS sequence"/>
</dbReference>
<dbReference type="InterPro" id="IPR058563">
    <property type="entry name" value="Trs120_TRAPPC9_N"/>
</dbReference>
<evidence type="ECO:0000313" key="2">
    <source>
        <dbReference type="EMBL" id="CAJ1923429.1"/>
    </source>
</evidence>
<keyword evidence="3" id="KW-1185">Reference proteome</keyword>